<dbReference type="GO" id="GO:0009734">
    <property type="term" value="P:auxin-activated signaling pathway"/>
    <property type="evidence" value="ECO:0007669"/>
    <property type="project" value="UniProtKB-KW"/>
</dbReference>
<keyword evidence="2" id="KW-0813">Transport</keyword>
<keyword evidence="6 10" id="KW-0472">Membrane</keyword>
<evidence type="ECO:0000313" key="12">
    <source>
        <dbReference type="Proteomes" id="UP001386955"/>
    </source>
</evidence>
<evidence type="ECO:0000256" key="3">
    <source>
        <dbReference type="ARBA" id="ARBA00022692"/>
    </source>
</evidence>
<comment type="function">
    <text evidence="8">Involved in cellular auxin homeostasis by regulating auxin metabolism. Regulates intracellular auxin accumulation at the endoplasmic reticulum and thus auxin availability for nuclear auxin signaling.</text>
</comment>
<reference evidence="11 12" key="1">
    <citation type="submission" date="2024-01" db="EMBL/GenBank/DDBJ databases">
        <title>The genomes of 5 underutilized Papilionoideae crops provide insights into root nodulation and disease resistanc.</title>
        <authorList>
            <person name="Jiang F."/>
        </authorList>
    </citation>
    <scope>NUCLEOTIDE SEQUENCE [LARGE SCALE GENOMIC DNA]</scope>
    <source>
        <strain evidence="11">DUOXIRENSHENG_FW03</strain>
        <tissue evidence="11">Leaves</tissue>
    </source>
</reference>
<protein>
    <submittedName>
        <fullName evidence="11">Uncharacterized protein</fullName>
    </submittedName>
</protein>
<keyword evidence="3 10" id="KW-0812">Transmembrane</keyword>
<evidence type="ECO:0000256" key="2">
    <source>
        <dbReference type="ARBA" id="ARBA00022448"/>
    </source>
</evidence>
<dbReference type="InterPro" id="IPR004776">
    <property type="entry name" value="Mem_transp_PIN-like"/>
</dbReference>
<dbReference type="EMBL" id="JAYMYS010000007">
    <property type="protein sequence ID" value="KAK7386627.1"/>
    <property type="molecule type" value="Genomic_DNA"/>
</dbReference>
<dbReference type="GO" id="GO:0080162">
    <property type="term" value="P:endoplasmic reticulum to cytosol auxin transport"/>
    <property type="evidence" value="ECO:0007669"/>
    <property type="project" value="InterPro"/>
</dbReference>
<keyword evidence="4" id="KW-0256">Endoplasmic reticulum</keyword>
<evidence type="ECO:0000256" key="5">
    <source>
        <dbReference type="ARBA" id="ARBA00022989"/>
    </source>
</evidence>
<proteinExistence type="inferred from homology"/>
<comment type="subcellular location">
    <subcellularLocation>
        <location evidence="1">Endoplasmic reticulum membrane</location>
        <topology evidence="1">Multi-pass membrane protein</topology>
    </subcellularLocation>
</comment>
<feature type="transmembrane region" description="Helical" evidence="10">
    <location>
        <begin position="25"/>
        <end position="45"/>
    </location>
</feature>
<gene>
    <name evidence="11" type="ORF">VNO78_26961</name>
</gene>
<evidence type="ECO:0000256" key="4">
    <source>
        <dbReference type="ARBA" id="ARBA00022824"/>
    </source>
</evidence>
<comment type="similarity">
    <text evidence="9">Belongs to the auxin efflux carrier (TC 2.A.69.2) family.</text>
</comment>
<evidence type="ECO:0000256" key="1">
    <source>
        <dbReference type="ARBA" id="ARBA00004477"/>
    </source>
</evidence>
<evidence type="ECO:0000256" key="9">
    <source>
        <dbReference type="ARBA" id="ARBA00025752"/>
    </source>
</evidence>
<evidence type="ECO:0000256" key="10">
    <source>
        <dbReference type="SAM" id="Phobius"/>
    </source>
</evidence>
<dbReference type="Proteomes" id="UP001386955">
    <property type="component" value="Unassembled WGS sequence"/>
</dbReference>
<dbReference type="InterPro" id="IPR045033">
    <property type="entry name" value="PILS1/3/4/5/7"/>
</dbReference>
<keyword evidence="12" id="KW-1185">Reference proteome</keyword>
<dbReference type="GO" id="GO:0005789">
    <property type="term" value="C:endoplasmic reticulum membrane"/>
    <property type="evidence" value="ECO:0007669"/>
    <property type="project" value="UniProtKB-SubCell"/>
</dbReference>
<evidence type="ECO:0000256" key="7">
    <source>
        <dbReference type="ARBA" id="ARBA00023294"/>
    </source>
</evidence>
<keyword evidence="5 10" id="KW-1133">Transmembrane helix</keyword>
<comment type="caution">
    <text evidence="11">The sequence shown here is derived from an EMBL/GenBank/DDBJ whole genome shotgun (WGS) entry which is preliminary data.</text>
</comment>
<name>A0AAN9S078_PSOTE</name>
<organism evidence="11 12">
    <name type="scientific">Psophocarpus tetragonolobus</name>
    <name type="common">Winged bean</name>
    <name type="synonym">Dolichos tetragonolobus</name>
    <dbReference type="NCBI Taxonomy" id="3891"/>
    <lineage>
        <taxon>Eukaryota</taxon>
        <taxon>Viridiplantae</taxon>
        <taxon>Streptophyta</taxon>
        <taxon>Embryophyta</taxon>
        <taxon>Tracheophyta</taxon>
        <taxon>Spermatophyta</taxon>
        <taxon>Magnoliopsida</taxon>
        <taxon>eudicotyledons</taxon>
        <taxon>Gunneridae</taxon>
        <taxon>Pentapetalae</taxon>
        <taxon>rosids</taxon>
        <taxon>fabids</taxon>
        <taxon>Fabales</taxon>
        <taxon>Fabaceae</taxon>
        <taxon>Papilionoideae</taxon>
        <taxon>50 kb inversion clade</taxon>
        <taxon>NPAAA clade</taxon>
        <taxon>indigoferoid/millettioid clade</taxon>
        <taxon>Phaseoleae</taxon>
        <taxon>Psophocarpus</taxon>
    </lineage>
</organism>
<dbReference type="PANTHER" id="PTHR31651:SF33">
    <property type="entry name" value="PROTEIN PIN-LIKES 1"/>
    <property type="match status" value="1"/>
</dbReference>
<evidence type="ECO:0000313" key="11">
    <source>
        <dbReference type="EMBL" id="KAK7386627.1"/>
    </source>
</evidence>
<dbReference type="PANTHER" id="PTHR31651">
    <property type="match status" value="1"/>
</dbReference>
<dbReference type="Pfam" id="PF03547">
    <property type="entry name" value="Mem_trans"/>
    <property type="match status" value="1"/>
</dbReference>
<dbReference type="AlphaFoldDB" id="A0AAN9S078"/>
<evidence type="ECO:0000256" key="8">
    <source>
        <dbReference type="ARBA" id="ARBA00025100"/>
    </source>
</evidence>
<accession>A0AAN9S078</accession>
<evidence type="ECO:0000256" key="6">
    <source>
        <dbReference type="ARBA" id="ARBA00023136"/>
    </source>
</evidence>
<keyword evidence="7" id="KW-0927">Auxin signaling pathway</keyword>
<sequence length="135" mass="15079">MIIIPAICKQKGSPFGEPDLCHQYGMAYAALSMAIGAVFLWSYVYNIMRISLRKIQNEGSTSNGSNMLKSDPTNFSLTLNPNKDTLDDNSYSILLPDTESEEKVSFPRKIKHYLRMISSNLNFKFMFAPSALGAV</sequence>